<sequence>MKKILAIGGVIILVSLYVLTFAMALLSNKKAYANLFNASLYMTFIIPVLLYVYTMIYKLVHGDNRMSNLDDEIKEDSEENLNTEE</sequence>
<keyword evidence="1" id="KW-1133">Transmembrane helix</keyword>
<dbReference type="RefSeq" id="WP_078765560.1">
    <property type="nucleotide sequence ID" value="NZ_FUXZ01000004.1"/>
</dbReference>
<dbReference type="STRING" id="39495.SAMN02745111_00671"/>
<evidence type="ECO:0000256" key="1">
    <source>
        <dbReference type="SAM" id="Phobius"/>
    </source>
</evidence>
<gene>
    <name evidence="2" type="ORF">SAMN02745111_00671</name>
</gene>
<proteinExistence type="predicted"/>
<organism evidence="2 3">
    <name type="scientific">Eubacterium uniforme</name>
    <dbReference type="NCBI Taxonomy" id="39495"/>
    <lineage>
        <taxon>Bacteria</taxon>
        <taxon>Bacillati</taxon>
        <taxon>Bacillota</taxon>
        <taxon>Clostridia</taxon>
        <taxon>Eubacteriales</taxon>
        <taxon>Eubacteriaceae</taxon>
        <taxon>Eubacterium</taxon>
    </lineage>
</organism>
<dbReference type="EMBL" id="FUXZ01000004">
    <property type="protein sequence ID" value="SKA62674.1"/>
    <property type="molecule type" value="Genomic_DNA"/>
</dbReference>
<dbReference type="Proteomes" id="UP000190814">
    <property type="component" value="Unassembled WGS sequence"/>
</dbReference>
<feature type="transmembrane region" description="Helical" evidence="1">
    <location>
        <begin position="6"/>
        <end position="26"/>
    </location>
</feature>
<keyword evidence="3" id="KW-1185">Reference proteome</keyword>
<keyword evidence="1" id="KW-0472">Membrane</keyword>
<protein>
    <submittedName>
        <fullName evidence="2">Uncharacterized protein</fullName>
    </submittedName>
</protein>
<evidence type="ECO:0000313" key="3">
    <source>
        <dbReference type="Proteomes" id="UP000190814"/>
    </source>
</evidence>
<dbReference type="AlphaFoldDB" id="A0A1T4VCH7"/>
<feature type="transmembrane region" description="Helical" evidence="1">
    <location>
        <begin position="38"/>
        <end position="60"/>
    </location>
</feature>
<evidence type="ECO:0000313" key="2">
    <source>
        <dbReference type="EMBL" id="SKA62674.1"/>
    </source>
</evidence>
<keyword evidence="1" id="KW-0812">Transmembrane</keyword>
<name>A0A1T4VCH7_9FIRM</name>
<accession>A0A1T4VCH7</accession>
<reference evidence="2 3" key="1">
    <citation type="submission" date="2017-02" db="EMBL/GenBank/DDBJ databases">
        <authorList>
            <person name="Peterson S.W."/>
        </authorList>
    </citation>
    <scope>NUCLEOTIDE SEQUENCE [LARGE SCALE GENOMIC DNA]</scope>
    <source>
        <strain evidence="2 3">ATCC 35992</strain>
    </source>
</reference>